<dbReference type="Proteomes" id="UP000185657">
    <property type="component" value="Unassembled WGS sequence"/>
</dbReference>
<evidence type="ECO:0008006" key="4">
    <source>
        <dbReference type="Google" id="ProtNLM"/>
    </source>
</evidence>
<dbReference type="Pfam" id="PF12966">
    <property type="entry name" value="AtpR"/>
    <property type="match status" value="1"/>
</dbReference>
<sequence length="93" mass="10286">MNLFLFGGLGLLVGLWHFGSLRWLSQRLVSTPRPRWGIALAVQLLRIAVLVGACWWAVRFGAWPLLALALGMVAARVVLLRQARRAEAGEVQP</sequence>
<keyword evidence="1" id="KW-0812">Transmembrane</keyword>
<organism evidence="2 3">
    <name type="scientific">Hydrogenophaga crassostreae</name>
    <dbReference type="NCBI Taxonomy" id="1763535"/>
    <lineage>
        <taxon>Bacteria</taxon>
        <taxon>Pseudomonadati</taxon>
        <taxon>Pseudomonadota</taxon>
        <taxon>Betaproteobacteria</taxon>
        <taxon>Burkholderiales</taxon>
        <taxon>Comamonadaceae</taxon>
        <taxon>Hydrogenophaga</taxon>
    </lineage>
</organism>
<keyword evidence="1" id="KW-1133">Transmembrane helix</keyword>
<evidence type="ECO:0000313" key="3">
    <source>
        <dbReference type="Proteomes" id="UP000185657"/>
    </source>
</evidence>
<keyword evidence="3" id="KW-1185">Reference proteome</keyword>
<protein>
    <recommendedName>
        <fullName evidence="4">ATP synthase subunit I</fullName>
    </recommendedName>
</protein>
<keyword evidence="1" id="KW-0472">Membrane</keyword>
<gene>
    <name evidence="2" type="ORF">LPB72_12900</name>
</gene>
<dbReference type="EMBL" id="LVWD01000016">
    <property type="protein sequence ID" value="OAD41416.1"/>
    <property type="molecule type" value="Genomic_DNA"/>
</dbReference>
<feature type="transmembrane region" description="Helical" evidence="1">
    <location>
        <begin position="6"/>
        <end position="24"/>
    </location>
</feature>
<comment type="caution">
    <text evidence="2">The sequence shown here is derived from an EMBL/GenBank/DDBJ whole genome shotgun (WGS) entry which is preliminary data.</text>
</comment>
<evidence type="ECO:0000256" key="1">
    <source>
        <dbReference type="SAM" id="Phobius"/>
    </source>
</evidence>
<reference evidence="2 3" key="1">
    <citation type="submission" date="2016-02" db="EMBL/GenBank/DDBJ databases">
        <title>Draft genome sequence of Hydrogenophaga sp. LPB0072.</title>
        <authorList>
            <person name="Shin S.-K."/>
            <person name="Yi H."/>
        </authorList>
    </citation>
    <scope>NUCLEOTIDE SEQUENCE [LARGE SCALE GENOMIC DNA]</scope>
    <source>
        <strain evidence="2 3">LPB0072</strain>
    </source>
</reference>
<accession>A0ABX2U5G7</accession>
<feature type="transmembrane region" description="Helical" evidence="1">
    <location>
        <begin position="64"/>
        <end position="80"/>
    </location>
</feature>
<evidence type="ECO:0000313" key="2">
    <source>
        <dbReference type="EMBL" id="OAD41416.1"/>
    </source>
</evidence>
<feature type="transmembrane region" description="Helical" evidence="1">
    <location>
        <begin position="36"/>
        <end position="58"/>
    </location>
</feature>
<proteinExistence type="predicted"/>
<dbReference type="InterPro" id="IPR017581">
    <property type="entry name" value="AtpR-like"/>
</dbReference>
<name>A0ABX2U5G7_9BURK</name>